<name>A0A1B1AJT3_9PROT</name>
<proteinExistence type="inferred from homology"/>
<dbReference type="AlphaFoldDB" id="A0A1B1AJT3"/>
<dbReference type="Pfam" id="PF01370">
    <property type="entry name" value="Epimerase"/>
    <property type="match status" value="1"/>
</dbReference>
<reference evidence="4 5" key="1">
    <citation type="submission" date="2015-11" db="EMBL/GenBank/DDBJ databases">
        <title>Whole-Genome Sequence of Candidatus Oderbacter manganicum from the National Park Lower Oder Valley, Germany.</title>
        <authorList>
            <person name="Braun B."/>
            <person name="Liere K."/>
            <person name="Szewzyk U."/>
        </authorList>
    </citation>
    <scope>NUCLEOTIDE SEQUENCE [LARGE SCALE GENOMIC DNA]</scope>
    <source>
        <strain evidence="4 5">OTSz_A_272</strain>
    </source>
</reference>
<comment type="pathway">
    <text evidence="1">Bacterial outer membrane biogenesis; LPS O-antigen biosynthesis.</text>
</comment>
<feature type="domain" description="NAD-dependent epimerase/dehydratase" evidence="3">
    <location>
        <begin position="1"/>
        <end position="141"/>
    </location>
</feature>
<accession>A0A1B1AJT3</accession>
<evidence type="ECO:0000259" key="3">
    <source>
        <dbReference type="Pfam" id="PF01370"/>
    </source>
</evidence>
<evidence type="ECO:0000313" key="4">
    <source>
        <dbReference type="EMBL" id="ANP46828.1"/>
    </source>
</evidence>
<dbReference type="PANTHER" id="PTHR43000">
    <property type="entry name" value="DTDP-D-GLUCOSE 4,6-DEHYDRATASE-RELATED"/>
    <property type="match status" value="1"/>
</dbReference>
<evidence type="ECO:0000256" key="2">
    <source>
        <dbReference type="ARBA" id="ARBA00007637"/>
    </source>
</evidence>
<dbReference type="InterPro" id="IPR036291">
    <property type="entry name" value="NAD(P)-bd_dom_sf"/>
</dbReference>
<dbReference type="STRING" id="1759059.ATE48_13350"/>
<organism evidence="4 5">
    <name type="scientific">Candidatus Viadribacter manganicus</name>
    <dbReference type="NCBI Taxonomy" id="1759059"/>
    <lineage>
        <taxon>Bacteria</taxon>
        <taxon>Pseudomonadati</taxon>
        <taxon>Pseudomonadota</taxon>
        <taxon>Alphaproteobacteria</taxon>
        <taxon>Hyphomonadales</taxon>
        <taxon>Hyphomonadaceae</taxon>
        <taxon>Candidatus Viadribacter</taxon>
    </lineage>
</organism>
<gene>
    <name evidence="4" type="ORF">ATE48_13350</name>
</gene>
<evidence type="ECO:0000256" key="1">
    <source>
        <dbReference type="ARBA" id="ARBA00005125"/>
    </source>
</evidence>
<dbReference type="SUPFAM" id="SSF51735">
    <property type="entry name" value="NAD(P)-binding Rossmann-fold domains"/>
    <property type="match status" value="1"/>
</dbReference>
<protein>
    <recommendedName>
        <fullName evidence="3">NAD-dependent epimerase/dehydratase domain-containing protein</fullName>
    </recommendedName>
</protein>
<sequence length="222" mass="24146">MQDPAKDYERTVNSTLRVLEFMRAHAPGTRLILLSSAAVYGAANVEPLHEDLPKRPISPYGAHKAIAEDLAHYWAEQFGFEATALRLFSVYGPGLRKQLLWELSRRAIAGESPLTLFGTGEERRDFIEIEDAVRLIVRAADPMLPPPAVINGGSGAASSVREVAQGLLRALGCEQELAFNSAVKAGDPTTMVADTARARAFGFEPAVSLEQGLARYAVWARD</sequence>
<evidence type="ECO:0000313" key="5">
    <source>
        <dbReference type="Proteomes" id="UP000092498"/>
    </source>
</evidence>
<dbReference type="EMBL" id="CP013244">
    <property type="protein sequence ID" value="ANP46828.1"/>
    <property type="molecule type" value="Genomic_DNA"/>
</dbReference>
<comment type="similarity">
    <text evidence="2">Belongs to the NAD(P)-dependent epimerase/dehydratase family.</text>
</comment>
<dbReference type="KEGG" id="cbot:ATE48_13350"/>
<dbReference type="Gene3D" id="3.40.50.720">
    <property type="entry name" value="NAD(P)-binding Rossmann-like Domain"/>
    <property type="match status" value="1"/>
</dbReference>
<keyword evidence="5" id="KW-1185">Reference proteome</keyword>
<dbReference type="InParanoid" id="A0A1B1AJT3"/>
<dbReference type="InterPro" id="IPR001509">
    <property type="entry name" value="Epimerase_deHydtase"/>
</dbReference>
<dbReference type="Proteomes" id="UP000092498">
    <property type="component" value="Chromosome"/>
</dbReference>